<accession>A0A1B1MZU0</accession>
<feature type="chain" id="PRO_5008527532" evidence="1">
    <location>
        <begin position="29"/>
        <end position="284"/>
    </location>
</feature>
<proteinExistence type="predicted"/>
<dbReference type="STRING" id="1462996.AWM70_08865"/>
<evidence type="ECO:0000313" key="2">
    <source>
        <dbReference type="EMBL" id="ANS74685.1"/>
    </source>
</evidence>
<keyword evidence="3" id="KW-1185">Reference proteome</keyword>
<dbReference type="Proteomes" id="UP000092573">
    <property type="component" value="Chromosome"/>
</dbReference>
<organism evidence="2 3">
    <name type="scientific">Paenibacillus yonginensis</name>
    <dbReference type="NCBI Taxonomy" id="1462996"/>
    <lineage>
        <taxon>Bacteria</taxon>
        <taxon>Bacillati</taxon>
        <taxon>Bacillota</taxon>
        <taxon>Bacilli</taxon>
        <taxon>Bacillales</taxon>
        <taxon>Paenibacillaceae</taxon>
        <taxon>Paenibacillus</taxon>
    </lineage>
</organism>
<evidence type="ECO:0000256" key="1">
    <source>
        <dbReference type="SAM" id="SignalP"/>
    </source>
</evidence>
<protein>
    <submittedName>
        <fullName evidence="2">Uncharacterized protein</fullName>
    </submittedName>
</protein>
<sequence length="284" mass="30963">MTNNTKKKAAMMLSIAVALAAFSGQAWAEQGTKASAPASITTTATKSVTKSATKAGGINPYEVAGIKDPAAFTAYFAKLQKAVKDNKPEQVAELISYPMNLNKNNKTFLIYSKKDFVNKYDRIFTSAVRANLLAQQVDQLFVNYQGVRVGEGDLWIGERSHKLGVISVNVINNPYEAAGIQNPVVFEHNFSLLQKYVKEGKKSEAAQLMVYPLKVNSNGKTMEIKTAKDFIAKYDKIMTAKVKKALLAQKVDKVGVNWKGISIGNGALWMGQSGEQVGVFAINL</sequence>
<evidence type="ECO:0000313" key="3">
    <source>
        <dbReference type="Proteomes" id="UP000092573"/>
    </source>
</evidence>
<dbReference type="RefSeq" id="WP_068695590.1">
    <property type="nucleotide sequence ID" value="NZ_CP014167.1"/>
</dbReference>
<dbReference type="AlphaFoldDB" id="A0A1B1MZU0"/>
<feature type="signal peptide" evidence="1">
    <location>
        <begin position="1"/>
        <end position="28"/>
    </location>
</feature>
<dbReference type="EMBL" id="CP014167">
    <property type="protein sequence ID" value="ANS74685.1"/>
    <property type="molecule type" value="Genomic_DNA"/>
</dbReference>
<name>A0A1B1MZU0_9BACL</name>
<keyword evidence="1" id="KW-0732">Signal</keyword>
<dbReference type="KEGG" id="pyg:AWM70_08865"/>
<dbReference type="OrthoDB" id="116695at2"/>
<gene>
    <name evidence="2" type="ORF">AWM70_08865</name>
</gene>
<reference evidence="2 3" key="1">
    <citation type="submission" date="2016-01" db="EMBL/GenBank/DDBJ databases">
        <title>Complete Genome Sequence of Paenibacillus yonginensis DCY84, a novel Plant Growth-Promoting Bacteria with Elicitation of Induced Systemic Resistance.</title>
        <authorList>
            <person name="Kim Y.J."/>
            <person name="Yang D.C."/>
            <person name="Sukweenadhi J."/>
        </authorList>
    </citation>
    <scope>NUCLEOTIDE SEQUENCE [LARGE SCALE GENOMIC DNA]</scope>
    <source>
        <strain evidence="2 3">DCY84</strain>
    </source>
</reference>